<feature type="compositionally biased region" description="Basic and acidic residues" evidence="1">
    <location>
        <begin position="297"/>
        <end position="306"/>
    </location>
</feature>
<reference evidence="2 3" key="1">
    <citation type="submission" date="2022-10" db="EMBL/GenBank/DDBJ databases">
        <title>Comparative genomic study of S. anginosus.</title>
        <authorList>
            <person name="Prasad A."/>
            <person name="Ene A."/>
            <person name="Jablonska S."/>
            <person name="Du J."/>
            <person name="Wolfe A.J."/>
            <person name="Putonti C."/>
        </authorList>
    </citation>
    <scope>NUCLEOTIDE SEQUENCE [LARGE SCALE GENOMIC DNA]</scope>
    <source>
        <strain evidence="2 3">UMB9231</strain>
    </source>
</reference>
<dbReference type="NCBIfam" id="TIGR00616">
    <property type="entry name" value="rect"/>
    <property type="match status" value="1"/>
</dbReference>
<dbReference type="Proteomes" id="UP001526076">
    <property type="component" value="Unassembled WGS sequence"/>
</dbReference>
<evidence type="ECO:0000256" key="1">
    <source>
        <dbReference type="SAM" id="MobiDB-lite"/>
    </source>
</evidence>
<keyword evidence="3" id="KW-1185">Reference proteome</keyword>
<gene>
    <name evidence="2" type="ORF">OJ597_08285</name>
</gene>
<accession>A0ABT3EBU2</accession>
<feature type="region of interest" description="Disordered" evidence="1">
    <location>
        <begin position="224"/>
        <end position="306"/>
    </location>
</feature>
<evidence type="ECO:0000313" key="3">
    <source>
        <dbReference type="Proteomes" id="UP001526076"/>
    </source>
</evidence>
<feature type="compositionally biased region" description="Polar residues" evidence="1">
    <location>
        <begin position="249"/>
        <end position="262"/>
    </location>
</feature>
<dbReference type="InterPro" id="IPR004590">
    <property type="entry name" value="ssDNA_annealing_RecT"/>
</dbReference>
<name>A0ABT3EBU2_STRAP</name>
<evidence type="ECO:0000313" key="2">
    <source>
        <dbReference type="EMBL" id="MCW1042429.1"/>
    </source>
</evidence>
<proteinExistence type="predicted"/>
<dbReference type="RefSeq" id="WP_264351121.1">
    <property type="nucleotide sequence ID" value="NZ_JAPAHU010000013.1"/>
</dbReference>
<organism evidence="2 3">
    <name type="scientific">Streptococcus anginosus</name>
    <dbReference type="NCBI Taxonomy" id="1328"/>
    <lineage>
        <taxon>Bacteria</taxon>
        <taxon>Bacillati</taxon>
        <taxon>Bacillota</taxon>
        <taxon>Bacilli</taxon>
        <taxon>Lactobacillales</taxon>
        <taxon>Streptococcaceae</taxon>
        <taxon>Streptococcus</taxon>
        <taxon>Streptococcus anginosus group</taxon>
    </lineage>
</organism>
<feature type="compositionally biased region" description="Acidic residues" evidence="1">
    <location>
        <begin position="286"/>
        <end position="295"/>
    </location>
</feature>
<comment type="caution">
    <text evidence="2">The sequence shown here is derived from an EMBL/GenBank/DDBJ whole genome shotgun (WGS) entry which is preliminary data.</text>
</comment>
<dbReference type="InterPro" id="IPR018330">
    <property type="entry name" value="RecT_fam"/>
</dbReference>
<sequence length="306" mass="34205">MSKRKENKMVNNLTKVSHKDFFNAPAVKAKFQEVLKGKENEFVASLLSVVTNNNLLMKASNESIMTAAMKAAVLNLPIEPSLGQAYIVPYGREAQFQLGYKGLIQLAQRSGKYKSINSGVVYKAQFISYNPLFEELEIDFTQPQDEVIGYFAAFKLLNGFEKVTYWTKEQAYAHGKRFSKSFNNGPWKSDFDAMAQKTLLKQIISKYGPLSIEMEQAIVADNETENEKAAPIDVTPQETESLDDVLGNPTVSESESVENPQETAEEPKNKVAVSKTETTTPKVDEETGEVLDGEQGELFKELEDLM</sequence>
<dbReference type="Pfam" id="PF03837">
    <property type="entry name" value="RecT"/>
    <property type="match status" value="1"/>
</dbReference>
<dbReference type="EMBL" id="JAPAHU010000013">
    <property type="protein sequence ID" value="MCW1042429.1"/>
    <property type="molecule type" value="Genomic_DNA"/>
</dbReference>
<protein>
    <submittedName>
        <fullName evidence="2">Recombinase RecT</fullName>
    </submittedName>
</protein>